<reference evidence="12" key="1">
    <citation type="journal article" date="2019" name="Int. J. Syst. Evol. Microbiol.">
        <title>The Global Catalogue of Microorganisms (GCM) 10K type strain sequencing project: providing services to taxonomists for standard genome sequencing and annotation.</title>
        <authorList>
            <consortium name="The Broad Institute Genomics Platform"/>
            <consortium name="The Broad Institute Genome Sequencing Center for Infectious Disease"/>
            <person name="Wu L."/>
            <person name="Ma J."/>
        </authorList>
    </citation>
    <scope>NUCLEOTIDE SEQUENCE [LARGE SCALE GENOMIC DNA]</scope>
    <source>
        <strain evidence="12">CGMCC 4.1469</strain>
    </source>
</reference>
<dbReference type="Pfam" id="PF07730">
    <property type="entry name" value="HisKA_3"/>
    <property type="match status" value="1"/>
</dbReference>
<keyword evidence="8" id="KW-0902">Two-component regulatory system</keyword>
<comment type="catalytic activity">
    <reaction evidence="1">
        <text>ATP + protein L-histidine = ADP + protein N-phospho-L-histidine.</text>
        <dbReference type="EC" id="2.7.13.3"/>
    </reaction>
</comment>
<gene>
    <name evidence="11" type="ORF">ACFQDI_10530</name>
</gene>
<keyword evidence="5" id="KW-0547">Nucleotide-binding</keyword>
<dbReference type="InterPro" id="IPR036890">
    <property type="entry name" value="HATPase_C_sf"/>
</dbReference>
<keyword evidence="7 11" id="KW-0067">ATP-binding</keyword>
<dbReference type="InterPro" id="IPR050482">
    <property type="entry name" value="Sensor_HK_TwoCompSys"/>
</dbReference>
<organism evidence="11 12">
    <name type="scientific">Prosthecobacter fluviatilis</name>
    <dbReference type="NCBI Taxonomy" id="445931"/>
    <lineage>
        <taxon>Bacteria</taxon>
        <taxon>Pseudomonadati</taxon>
        <taxon>Verrucomicrobiota</taxon>
        <taxon>Verrucomicrobiia</taxon>
        <taxon>Verrucomicrobiales</taxon>
        <taxon>Verrucomicrobiaceae</taxon>
        <taxon>Prosthecobacter</taxon>
    </lineage>
</organism>
<name>A0ABW0KQQ0_9BACT</name>
<dbReference type="Gene3D" id="1.20.5.1930">
    <property type="match status" value="1"/>
</dbReference>
<keyword evidence="9" id="KW-0472">Membrane</keyword>
<evidence type="ECO:0000256" key="3">
    <source>
        <dbReference type="ARBA" id="ARBA00022553"/>
    </source>
</evidence>
<dbReference type="InterPro" id="IPR035965">
    <property type="entry name" value="PAS-like_dom_sf"/>
</dbReference>
<evidence type="ECO:0000256" key="1">
    <source>
        <dbReference type="ARBA" id="ARBA00000085"/>
    </source>
</evidence>
<keyword evidence="3" id="KW-0597">Phosphoprotein</keyword>
<dbReference type="PANTHER" id="PTHR24421:SF10">
    <property type="entry name" value="NITRATE_NITRITE SENSOR PROTEIN NARQ"/>
    <property type="match status" value="1"/>
</dbReference>
<feature type="transmembrane region" description="Helical" evidence="9">
    <location>
        <begin position="7"/>
        <end position="27"/>
    </location>
</feature>
<feature type="domain" description="Histidine kinase/HSP90-like ATPase" evidence="10">
    <location>
        <begin position="486"/>
        <end position="582"/>
    </location>
</feature>
<dbReference type="Pfam" id="PF02518">
    <property type="entry name" value="HATPase_c"/>
    <property type="match status" value="1"/>
</dbReference>
<sequence>MKRFFSLQFRVSAIVMVFGLLMIILNISRQYQHDVNGRFEEMRLQAYEEGTRLSSFAQHFLRRHLSQSADLAISYASVNPDLRLGVISDGSDIICNATRKQWRGVSIWNCPLSISPNLMRQAQESGEGMLHEDLEKGRLTAVFPFVDVSTASKTGLVVLEYDLNWFIAVAVGHALHESLAQACVLLGSCLLLWALLQMLITERVVAIVEQVRHIGPHEVVPESIGGGDELETISKSIADAAHRLQESEWRFSQIASNMRDIFWVAPPDPTEHIYVNQAYEDMFGRPAETLSVRRWDWLRAVVRQDRAAALKMLRTLRGAPLEEEVEIRVRTRGRIEWLRCRGFSTRRIPNQAGLLQVAGMASIITAEKEMEKMQVEAAENERRRIGQDLHDDVCQRLAAAQLKSGVLGGSLKREGHPQCVLAMDVARELAEASDLARSFARGLASVAVGPQELPDAVADLCKFIERAFGISCRVECEDYSGVLKTEEAALLFRITQELATNAAKHGRATWIDISFIRDRDMLRLEVANDGVSFNPTPGARGKGMGLFMLRQRADALGAVLSFQPRDVAGGGTLAVCEMPLACR</sequence>
<proteinExistence type="predicted"/>
<evidence type="ECO:0000259" key="10">
    <source>
        <dbReference type="SMART" id="SM00387"/>
    </source>
</evidence>
<dbReference type="InterPro" id="IPR011712">
    <property type="entry name" value="Sig_transdc_His_kin_sub3_dim/P"/>
</dbReference>
<dbReference type="CDD" id="cd00130">
    <property type="entry name" value="PAS"/>
    <property type="match status" value="1"/>
</dbReference>
<evidence type="ECO:0000256" key="2">
    <source>
        <dbReference type="ARBA" id="ARBA00012438"/>
    </source>
</evidence>
<dbReference type="Proteomes" id="UP001596052">
    <property type="component" value="Unassembled WGS sequence"/>
</dbReference>
<evidence type="ECO:0000313" key="11">
    <source>
        <dbReference type="EMBL" id="MFC5455292.1"/>
    </source>
</evidence>
<keyword evidence="4" id="KW-0808">Transferase</keyword>
<dbReference type="GO" id="GO:0005524">
    <property type="term" value="F:ATP binding"/>
    <property type="evidence" value="ECO:0007669"/>
    <property type="project" value="UniProtKB-KW"/>
</dbReference>
<keyword evidence="12" id="KW-1185">Reference proteome</keyword>
<keyword evidence="6" id="KW-0418">Kinase</keyword>
<dbReference type="Gene3D" id="3.30.565.10">
    <property type="entry name" value="Histidine kinase-like ATPase, C-terminal domain"/>
    <property type="match status" value="1"/>
</dbReference>
<dbReference type="EMBL" id="JBHSMQ010000003">
    <property type="protein sequence ID" value="MFC5455292.1"/>
    <property type="molecule type" value="Genomic_DNA"/>
</dbReference>
<dbReference type="NCBIfam" id="TIGR00229">
    <property type="entry name" value="sensory_box"/>
    <property type="match status" value="1"/>
</dbReference>
<evidence type="ECO:0000256" key="8">
    <source>
        <dbReference type="ARBA" id="ARBA00023012"/>
    </source>
</evidence>
<dbReference type="InterPro" id="IPR000014">
    <property type="entry name" value="PAS"/>
</dbReference>
<dbReference type="EC" id="2.7.13.3" evidence="2"/>
<evidence type="ECO:0000256" key="9">
    <source>
        <dbReference type="SAM" id="Phobius"/>
    </source>
</evidence>
<protein>
    <recommendedName>
        <fullName evidence="2">histidine kinase</fullName>
        <ecNumber evidence="2">2.7.13.3</ecNumber>
    </recommendedName>
</protein>
<dbReference type="PANTHER" id="PTHR24421">
    <property type="entry name" value="NITRATE/NITRITE SENSOR PROTEIN NARX-RELATED"/>
    <property type="match status" value="1"/>
</dbReference>
<dbReference type="RefSeq" id="WP_377166227.1">
    <property type="nucleotide sequence ID" value="NZ_JBHSMQ010000003.1"/>
</dbReference>
<evidence type="ECO:0000256" key="4">
    <source>
        <dbReference type="ARBA" id="ARBA00022679"/>
    </source>
</evidence>
<comment type="caution">
    <text evidence="11">The sequence shown here is derived from an EMBL/GenBank/DDBJ whole genome shotgun (WGS) entry which is preliminary data.</text>
</comment>
<evidence type="ECO:0000256" key="5">
    <source>
        <dbReference type="ARBA" id="ARBA00022741"/>
    </source>
</evidence>
<keyword evidence="9" id="KW-0812">Transmembrane</keyword>
<dbReference type="SUPFAM" id="SSF55785">
    <property type="entry name" value="PYP-like sensor domain (PAS domain)"/>
    <property type="match status" value="1"/>
</dbReference>
<dbReference type="SUPFAM" id="SSF55874">
    <property type="entry name" value="ATPase domain of HSP90 chaperone/DNA topoisomerase II/histidine kinase"/>
    <property type="match status" value="1"/>
</dbReference>
<accession>A0ABW0KQQ0</accession>
<dbReference type="Gene3D" id="3.30.450.20">
    <property type="entry name" value="PAS domain"/>
    <property type="match status" value="1"/>
</dbReference>
<dbReference type="SMART" id="SM00387">
    <property type="entry name" value="HATPase_c"/>
    <property type="match status" value="1"/>
</dbReference>
<keyword evidence="9" id="KW-1133">Transmembrane helix</keyword>
<dbReference type="CDD" id="cd16917">
    <property type="entry name" value="HATPase_UhpB-NarQ-NarX-like"/>
    <property type="match status" value="1"/>
</dbReference>
<evidence type="ECO:0000256" key="7">
    <source>
        <dbReference type="ARBA" id="ARBA00022840"/>
    </source>
</evidence>
<dbReference type="InterPro" id="IPR003594">
    <property type="entry name" value="HATPase_dom"/>
</dbReference>
<evidence type="ECO:0000256" key="6">
    <source>
        <dbReference type="ARBA" id="ARBA00022777"/>
    </source>
</evidence>
<evidence type="ECO:0000313" key="12">
    <source>
        <dbReference type="Proteomes" id="UP001596052"/>
    </source>
</evidence>